<dbReference type="CDD" id="cd07989">
    <property type="entry name" value="LPLAT_AGPAT-like"/>
    <property type="match status" value="1"/>
</dbReference>
<reference evidence="8 9" key="1">
    <citation type="submission" date="2020-08" db="EMBL/GenBank/DDBJ databases">
        <title>Sequencing the genomes of 1000 actinobacteria strains.</title>
        <authorList>
            <person name="Klenk H.-P."/>
        </authorList>
    </citation>
    <scope>NUCLEOTIDE SEQUENCE [LARGE SCALE GENOMIC DNA]</scope>
    <source>
        <strain evidence="8 9">DSM 45258</strain>
    </source>
</reference>
<evidence type="ECO:0000256" key="2">
    <source>
        <dbReference type="ARBA" id="ARBA00022679"/>
    </source>
</evidence>
<evidence type="ECO:0000256" key="1">
    <source>
        <dbReference type="ARBA" id="ARBA00004370"/>
    </source>
</evidence>
<gene>
    <name evidence="8" type="ORF">FHU29_002431</name>
</gene>
<keyword evidence="9" id="KW-1185">Reference proteome</keyword>
<keyword evidence="6" id="KW-1133">Transmembrane helix</keyword>
<dbReference type="SUPFAM" id="SSF69593">
    <property type="entry name" value="Glycerol-3-phosphate (1)-acyltransferase"/>
    <property type="match status" value="1"/>
</dbReference>
<dbReference type="GO" id="GO:0005886">
    <property type="term" value="C:plasma membrane"/>
    <property type="evidence" value="ECO:0007669"/>
    <property type="project" value="TreeGrafter"/>
</dbReference>
<keyword evidence="4 6" id="KW-0472">Membrane</keyword>
<dbReference type="AlphaFoldDB" id="A0A839RM39"/>
<feature type="transmembrane region" description="Helical" evidence="6">
    <location>
        <begin position="9"/>
        <end position="28"/>
    </location>
</feature>
<keyword evidence="5 8" id="KW-0012">Acyltransferase</keyword>
<sequence>MIRRARETIVSSIAVLAYGFFVLLAYIIRAYQGAQLTVVGAENVPRQGGAVYAINHTGYMDPMYAGFGPLRVRRAVRYMAKEELWRNPLLRTMATLTRTIPVDREAGAASYQAAVSALREGALVGVFPEATISRSFELKEFKSGVARMAIDADAPIIPVVLWGSQRIATKGKPKNLHRSRTPLRLHIGEPIFPTQPLDELVVAVRSSMQRLLEQAQQQYGDHPAGAWWVPQRLGGGAPTLSEATLLDNEEIAERRARKRNRDA</sequence>
<protein>
    <submittedName>
        <fullName evidence="8">1-acyl-sn-glycerol-3-phosphate acyltransferase</fullName>
    </submittedName>
</protein>
<evidence type="ECO:0000313" key="8">
    <source>
        <dbReference type="EMBL" id="MBB3037982.1"/>
    </source>
</evidence>
<comment type="subcellular location">
    <subcellularLocation>
        <location evidence="1">Membrane</location>
    </subcellularLocation>
</comment>
<accession>A0A839RM39</accession>
<keyword evidence="3" id="KW-0443">Lipid metabolism</keyword>
<dbReference type="EMBL" id="JACHWS010000002">
    <property type="protein sequence ID" value="MBB3037982.1"/>
    <property type="molecule type" value="Genomic_DNA"/>
</dbReference>
<evidence type="ECO:0000256" key="5">
    <source>
        <dbReference type="ARBA" id="ARBA00023315"/>
    </source>
</evidence>
<keyword evidence="6" id="KW-0812">Transmembrane</keyword>
<dbReference type="InterPro" id="IPR002123">
    <property type="entry name" value="Plipid/glycerol_acylTrfase"/>
</dbReference>
<name>A0A839RM39_9ACTN</name>
<dbReference type="SMART" id="SM00563">
    <property type="entry name" value="PlsC"/>
    <property type="match status" value="1"/>
</dbReference>
<organism evidence="8 9">
    <name type="scientific">Hoyosella altamirensis</name>
    <dbReference type="NCBI Taxonomy" id="616997"/>
    <lineage>
        <taxon>Bacteria</taxon>
        <taxon>Bacillati</taxon>
        <taxon>Actinomycetota</taxon>
        <taxon>Actinomycetes</taxon>
        <taxon>Mycobacteriales</taxon>
        <taxon>Hoyosellaceae</taxon>
        <taxon>Hoyosella</taxon>
    </lineage>
</organism>
<evidence type="ECO:0000313" key="9">
    <source>
        <dbReference type="Proteomes" id="UP000567922"/>
    </source>
</evidence>
<dbReference type="GO" id="GO:0006654">
    <property type="term" value="P:phosphatidic acid biosynthetic process"/>
    <property type="evidence" value="ECO:0007669"/>
    <property type="project" value="TreeGrafter"/>
</dbReference>
<dbReference type="Proteomes" id="UP000567922">
    <property type="component" value="Unassembled WGS sequence"/>
</dbReference>
<dbReference type="GO" id="GO:0003841">
    <property type="term" value="F:1-acylglycerol-3-phosphate O-acyltransferase activity"/>
    <property type="evidence" value="ECO:0007669"/>
    <property type="project" value="TreeGrafter"/>
</dbReference>
<dbReference type="PANTHER" id="PTHR10434:SF55">
    <property type="entry name" value="POSSIBLE ACYLTRANSFERASE"/>
    <property type="match status" value="1"/>
</dbReference>
<evidence type="ECO:0000256" key="6">
    <source>
        <dbReference type="SAM" id="Phobius"/>
    </source>
</evidence>
<evidence type="ECO:0000256" key="4">
    <source>
        <dbReference type="ARBA" id="ARBA00023136"/>
    </source>
</evidence>
<dbReference type="Pfam" id="PF01553">
    <property type="entry name" value="Acyltransferase"/>
    <property type="match status" value="1"/>
</dbReference>
<dbReference type="PRINTS" id="PR00979">
    <property type="entry name" value="TAFAZZIN"/>
</dbReference>
<dbReference type="PANTHER" id="PTHR10434">
    <property type="entry name" value="1-ACYL-SN-GLYCEROL-3-PHOSPHATE ACYLTRANSFERASE"/>
    <property type="match status" value="1"/>
</dbReference>
<comment type="caution">
    <text evidence="8">The sequence shown here is derived from an EMBL/GenBank/DDBJ whole genome shotgun (WGS) entry which is preliminary data.</text>
</comment>
<dbReference type="RefSeq" id="WP_064439880.1">
    <property type="nucleotide sequence ID" value="NZ_BDDI01000006.1"/>
</dbReference>
<proteinExistence type="predicted"/>
<keyword evidence="2 8" id="KW-0808">Transferase</keyword>
<dbReference type="InterPro" id="IPR000872">
    <property type="entry name" value="Tafazzin"/>
</dbReference>
<evidence type="ECO:0000256" key="3">
    <source>
        <dbReference type="ARBA" id="ARBA00023098"/>
    </source>
</evidence>
<dbReference type="OrthoDB" id="9806008at2"/>
<feature type="domain" description="Phospholipid/glycerol acyltransferase" evidence="7">
    <location>
        <begin position="50"/>
        <end position="164"/>
    </location>
</feature>
<evidence type="ECO:0000259" key="7">
    <source>
        <dbReference type="SMART" id="SM00563"/>
    </source>
</evidence>